<keyword evidence="2" id="KW-0067">ATP-binding</keyword>
<comment type="caution">
    <text evidence="2">The sequence shown here is derived from an EMBL/GenBank/DDBJ whole genome shotgun (WGS) entry which is preliminary data.</text>
</comment>
<reference evidence="2" key="2">
    <citation type="journal article" date="2022" name="Microbiol. Resour. Announc.">
        <title>Metagenome Sequencing to Explore Phylogenomics of Terrestrial Cyanobacteria.</title>
        <authorList>
            <person name="Ward R.D."/>
            <person name="Stajich J.E."/>
            <person name="Johansen J.R."/>
            <person name="Huntemann M."/>
            <person name="Clum A."/>
            <person name="Foster B."/>
            <person name="Foster B."/>
            <person name="Roux S."/>
            <person name="Palaniappan K."/>
            <person name="Varghese N."/>
            <person name="Mukherjee S."/>
            <person name="Reddy T.B.K."/>
            <person name="Daum C."/>
            <person name="Copeland A."/>
            <person name="Chen I.A."/>
            <person name="Ivanova N.N."/>
            <person name="Kyrpides N.C."/>
            <person name="Shapiro N."/>
            <person name="Eloe-Fadrosh E.A."/>
            <person name="Pietrasiak N."/>
        </authorList>
    </citation>
    <scope>NUCLEOTIDE SEQUENCE</scope>
    <source>
        <strain evidence="2">CPER-KK1</strain>
    </source>
</reference>
<evidence type="ECO:0000313" key="3">
    <source>
        <dbReference type="Proteomes" id="UP000753908"/>
    </source>
</evidence>
<accession>A0A951U7P9</accession>
<feature type="domain" description="AAA+ ATPase" evidence="1">
    <location>
        <begin position="454"/>
        <end position="586"/>
    </location>
</feature>
<dbReference type="InterPro" id="IPR054472">
    <property type="entry name" value="WHD"/>
</dbReference>
<evidence type="ECO:0000259" key="1">
    <source>
        <dbReference type="SMART" id="SM00382"/>
    </source>
</evidence>
<reference evidence="2" key="1">
    <citation type="submission" date="2021-05" db="EMBL/GenBank/DDBJ databases">
        <authorList>
            <person name="Pietrasiak N."/>
            <person name="Ward R."/>
            <person name="Stajich J.E."/>
            <person name="Kurbessoian T."/>
        </authorList>
    </citation>
    <scope>NUCLEOTIDE SEQUENCE</scope>
    <source>
        <strain evidence="2">CPER-KK1</strain>
    </source>
</reference>
<proteinExistence type="predicted"/>
<dbReference type="Pfam" id="PF22977">
    <property type="entry name" value="WHD"/>
    <property type="match status" value="1"/>
</dbReference>
<dbReference type="Gene3D" id="3.40.50.300">
    <property type="entry name" value="P-loop containing nucleotide triphosphate hydrolases"/>
    <property type="match status" value="1"/>
</dbReference>
<dbReference type="CDD" id="cd19481">
    <property type="entry name" value="RecA-like_protease"/>
    <property type="match status" value="1"/>
</dbReference>
<dbReference type="Pfam" id="PF00004">
    <property type="entry name" value="AAA"/>
    <property type="match status" value="1"/>
</dbReference>
<dbReference type="InterPro" id="IPR027417">
    <property type="entry name" value="P-loop_NTPase"/>
</dbReference>
<keyword evidence="2" id="KW-0547">Nucleotide-binding</keyword>
<gene>
    <name evidence="2" type="ORF">KME25_00605</name>
</gene>
<dbReference type="AlphaFoldDB" id="A0A951U7P9"/>
<dbReference type="GO" id="GO:0016887">
    <property type="term" value="F:ATP hydrolysis activity"/>
    <property type="evidence" value="ECO:0007669"/>
    <property type="project" value="InterPro"/>
</dbReference>
<dbReference type="GO" id="GO:0005524">
    <property type="term" value="F:ATP binding"/>
    <property type="evidence" value="ECO:0007669"/>
    <property type="project" value="UniProtKB-KW"/>
</dbReference>
<sequence length="669" mass="73923">MTALAYTESTNWREANQHYLMQAIALVREVLERQAGRDTGTQGENLKLDFPHPSLPPPALEQLCTIFGLSSFERDVLLLCAGMELDASFPALCAAAQGDSQRTYPTFSLALATSSTPQWKALMPASPLRRWRMIEVGTGSALTLSPLRIDERILHHLTGLQYLDERLAAIIEPLPKSGELVSSHQRLAEQLAATWSQASGISGLPLVQLCGEETASKRAIASAACELVGLKLNVINGVAIPLNFSELNQLKQLWEREYWLRASALLLDCDELDLSDAVRENAIAQLSESISSPLIITSRERRRSRLRPLITFDVQPPTTNEQRMLWQSTLGAATSSLNGQVETLVSHFNLSAPTIHAICTEALGRQAHEALSTQHGLPPTTPTELSTILWDTCRSQSRPRLNDLAQHIESSAAWDDLVLPERERQVLRDIAAHVRQRAKVYEGWGFAGKSGRGLGISALFAGASGTGKTMAADVLARELRLDLYRIDLSSVVSKYIGETEKNLRRVFDAAEAGGAILLFDEADALFGKRSDVKDSHDRYANMEVSYLLQRMEAYRGLAILTTNLKDALDTAFLRRIRFIVRFPFPDATQRAEIWQRIFPSQTPTEDLDVKKLAKLNVAGGNIRNIALNAAFFAADAGEPVGMKHLLQAAQSEYVKLERPLTDTEVKGWV</sequence>
<dbReference type="PANTHER" id="PTHR46411:SF3">
    <property type="entry name" value="AAA+ ATPASE DOMAIN-CONTAINING PROTEIN"/>
    <property type="match status" value="1"/>
</dbReference>
<dbReference type="InterPro" id="IPR003959">
    <property type="entry name" value="ATPase_AAA_core"/>
</dbReference>
<dbReference type="SMART" id="SM00382">
    <property type="entry name" value="AAA"/>
    <property type="match status" value="1"/>
</dbReference>
<dbReference type="Proteomes" id="UP000753908">
    <property type="component" value="Unassembled WGS sequence"/>
</dbReference>
<dbReference type="PANTHER" id="PTHR46411">
    <property type="entry name" value="FAMILY ATPASE, PUTATIVE-RELATED"/>
    <property type="match status" value="1"/>
</dbReference>
<dbReference type="SUPFAM" id="SSF52540">
    <property type="entry name" value="P-loop containing nucleoside triphosphate hydrolases"/>
    <property type="match status" value="1"/>
</dbReference>
<name>A0A951U7P9_9CYAN</name>
<evidence type="ECO:0000313" key="2">
    <source>
        <dbReference type="EMBL" id="MBW4542940.1"/>
    </source>
</evidence>
<organism evidence="2 3">
    <name type="scientific">Symplocastrum torsivum CPER-KK1</name>
    <dbReference type="NCBI Taxonomy" id="450513"/>
    <lineage>
        <taxon>Bacteria</taxon>
        <taxon>Bacillati</taxon>
        <taxon>Cyanobacteriota</taxon>
        <taxon>Cyanophyceae</taxon>
        <taxon>Oscillatoriophycideae</taxon>
        <taxon>Oscillatoriales</taxon>
        <taxon>Microcoleaceae</taxon>
        <taxon>Symplocastrum</taxon>
    </lineage>
</organism>
<dbReference type="EMBL" id="JAHHIF010000001">
    <property type="protein sequence ID" value="MBW4542940.1"/>
    <property type="molecule type" value="Genomic_DNA"/>
</dbReference>
<dbReference type="InterPro" id="IPR003593">
    <property type="entry name" value="AAA+_ATPase"/>
</dbReference>
<protein>
    <submittedName>
        <fullName evidence="2">ATP-binding protein</fullName>
    </submittedName>
</protein>